<gene>
    <name evidence="3" type="ORF">J2Z22_003428</name>
</gene>
<accession>A0ABU3HAJ7</accession>
<dbReference type="InterPro" id="IPR000595">
    <property type="entry name" value="cNMP-bd_dom"/>
</dbReference>
<organism evidence="3 4">
    <name type="scientific">Paenibacillus forsythiae</name>
    <dbReference type="NCBI Taxonomy" id="365616"/>
    <lineage>
        <taxon>Bacteria</taxon>
        <taxon>Bacillati</taxon>
        <taxon>Bacillota</taxon>
        <taxon>Bacilli</taxon>
        <taxon>Bacillales</taxon>
        <taxon>Paenibacillaceae</taxon>
        <taxon>Paenibacillus</taxon>
    </lineage>
</organism>
<dbReference type="InterPro" id="IPR041394">
    <property type="entry name" value="HEPN_Cthe2314"/>
</dbReference>
<dbReference type="PROSITE" id="PS50042">
    <property type="entry name" value="CNMP_BINDING_3"/>
    <property type="match status" value="1"/>
</dbReference>
<evidence type="ECO:0000313" key="3">
    <source>
        <dbReference type="EMBL" id="MDT3427852.1"/>
    </source>
</evidence>
<evidence type="ECO:0000259" key="2">
    <source>
        <dbReference type="PROSITE" id="PS50042"/>
    </source>
</evidence>
<sequence length="251" mass="29600">MLRTILGEPPRENSGVLADAVEQMALTVSMLRREMNADEDRDHEYRKLEIWIRGLISSLDELEQSLFAAAFFRKSVKAGYMDEMSVSEQGDYARYVYFYKNGFIRVFSLLDKLGTVLNTLYDLNTSRVKAHFSYFTVLRRFRSTKRHRELSGRLEEIKDSYRDPLQKLRSRRNAEIHYMNSEMQDDLWQRHQGLHDKIRLEDLDEHLEDLRQGLEMVCKTLVEVFRYSNEQPGRSLQNRPDMGSGAGFQQQ</sequence>
<dbReference type="Proteomes" id="UP001248709">
    <property type="component" value="Unassembled WGS sequence"/>
</dbReference>
<keyword evidence="4" id="KW-1185">Reference proteome</keyword>
<reference evidence="3 4" key="1">
    <citation type="submission" date="2023-07" db="EMBL/GenBank/DDBJ databases">
        <title>Genomic Encyclopedia of Type Strains, Phase IV (KMG-IV): sequencing the most valuable type-strain genomes for metagenomic binning, comparative biology and taxonomic classification.</title>
        <authorList>
            <person name="Goeker M."/>
        </authorList>
    </citation>
    <scope>NUCLEOTIDE SEQUENCE [LARGE SCALE GENOMIC DNA]</scope>
    <source>
        <strain evidence="3 4">T98</strain>
    </source>
</reference>
<comment type="caution">
    <text evidence="3">The sequence shown here is derived from an EMBL/GenBank/DDBJ whole genome shotgun (WGS) entry which is preliminary data.</text>
</comment>
<evidence type="ECO:0000313" key="4">
    <source>
        <dbReference type="Proteomes" id="UP001248709"/>
    </source>
</evidence>
<dbReference type="EMBL" id="JAUSUY010000015">
    <property type="protein sequence ID" value="MDT3427852.1"/>
    <property type="molecule type" value="Genomic_DNA"/>
</dbReference>
<evidence type="ECO:0000256" key="1">
    <source>
        <dbReference type="SAM" id="MobiDB-lite"/>
    </source>
</evidence>
<proteinExistence type="predicted"/>
<dbReference type="Pfam" id="PF18730">
    <property type="entry name" value="HEPN_Cthe2314"/>
    <property type="match status" value="1"/>
</dbReference>
<protein>
    <submittedName>
        <fullName evidence="3">Molecular chaperone GrpE (Heat shock protein)</fullName>
    </submittedName>
</protein>
<feature type="region of interest" description="Disordered" evidence="1">
    <location>
        <begin position="231"/>
        <end position="251"/>
    </location>
</feature>
<feature type="domain" description="Cyclic nucleotide-binding" evidence="2">
    <location>
        <begin position="55"/>
        <end position="114"/>
    </location>
</feature>
<name>A0ABU3HAJ7_9BACL</name>
<dbReference type="RefSeq" id="WP_025701415.1">
    <property type="nucleotide sequence ID" value="NZ_JAUSUY010000015.1"/>
</dbReference>